<dbReference type="InterPro" id="IPR029026">
    <property type="entry name" value="tRNA_m1G_MTases_N"/>
</dbReference>
<dbReference type="GO" id="GO:0141100">
    <property type="term" value="F:tRNA (guanine(18)-2'-O)-methyltransferase activity"/>
    <property type="evidence" value="ECO:0007669"/>
    <property type="project" value="UniProtKB-UniRule"/>
</dbReference>
<evidence type="ECO:0000256" key="2">
    <source>
        <dbReference type="ARBA" id="ARBA00022603"/>
    </source>
</evidence>
<dbReference type="GO" id="GO:0000049">
    <property type="term" value="F:tRNA binding"/>
    <property type="evidence" value="ECO:0007669"/>
    <property type="project" value="UniProtKB-UniRule"/>
</dbReference>
<keyword evidence="3 7" id="KW-0808">Transferase</keyword>
<keyword evidence="10" id="KW-1185">Reference proteome</keyword>
<dbReference type="Gene3D" id="3.40.1280.10">
    <property type="match status" value="1"/>
</dbReference>
<dbReference type="EC" id="2.1.1.34" evidence="7"/>
<evidence type="ECO:0000313" key="10">
    <source>
        <dbReference type="Proteomes" id="UP000027616"/>
    </source>
</evidence>
<accession>A0A060RDH1</accession>
<comment type="similarity">
    <text evidence="7">Belongs to the class IV-like SAM-binding methyltransferase superfamily. RNA methyltransferase TrmH family.</text>
</comment>
<name>A0A060RDH1_9BACT</name>
<comment type="caution">
    <text evidence="7">Lacks conserved residue(s) required for the propagation of feature annotation.</text>
</comment>
<sequence>MENTANKIEYLREFMLPERFERLASRVVNRTRYMALCLEDIFYPHNASAVIRSAEAFGIQQIHAVQSLCKFQPSQNIVRGTDQWIDLQRWDDTQTLVNHLRADGYRIVVTSPREGGATPSDFDIEAGKFALFLGTEKTGISDWLMNEADSHIHIPMVGFAESLNISVSAAIATNILTERIRANSSIDWRLTSREQEKLLFDWLCCSIRDVEKILRRI</sequence>
<feature type="binding site" evidence="7">
    <location>
        <position position="110"/>
    </location>
    <ligand>
        <name>S-adenosyl-L-methionine</name>
        <dbReference type="ChEBI" id="CHEBI:59789"/>
    </ligand>
</feature>
<evidence type="ECO:0000256" key="5">
    <source>
        <dbReference type="ARBA" id="ARBA00022694"/>
    </source>
</evidence>
<dbReference type="STRING" id="1433126.BN938_2140"/>
<keyword evidence="1 7" id="KW-0820">tRNA-binding</keyword>
<dbReference type="InterPro" id="IPR001537">
    <property type="entry name" value="SpoU_MeTrfase"/>
</dbReference>
<dbReference type="SUPFAM" id="SSF75217">
    <property type="entry name" value="alpha/beta knot"/>
    <property type="match status" value="1"/>
</dbReference>
<reference evidence="9 10" key="1">
    <citation type="journal article" date="2015" name="Genome Announc.">
        <title>Complete Genome Sequence of the Novel Leech Symbiont Mucinivorans hirudinis M3T.</title>
        <authorList>
            <person name="Nelson M.C."/>
            <person name="Bomar L."/>
            <person name="Graf J."/>
        </authorList>
    </citation>
    <scope>NUCLEOTIDE SEQUENCE [LARGE SCALE GENOMIC DNA]</scope>
    <source>
        <strain evidence="10">M3</strain>
    </source>
</reference>
<dbReference type="EMBL" id="HG934468">
    <property type="protein sequence ID" value="CDN32213.1"/>
    <property type="molecule type" value="Genomic_DNA"/>
</dbReference>
<evidence type="ECO:0000313" key="9">
    <source>
        <dbReference type="EMBL" id="CDN32213.1"/>
    </source>
</evidence>
<proteinExistence type="inferred from homology"/>
<dbReference type="OrthoDB" id="9794400at2"/>
<feature type="domain" description="tRNA/rRNA methyltransferase SpoU type" evidence="8">
    <location>
        <begin position="35"/>
        <end position="172"/>
    </location>
</feature>
<organism evidence="9 10">
    <name type="scientific">Mucinivorans hirudinis</name>
    <dbReference type="NCBI Taxonomy" id="1433126"/>
    <lineage>
        <taxon>Bacteria</taxon>
        <taxon>Pseudomonadati</taxon>
        <taxon>Bacteroidota</taxon>
        <taxon>Bacteroidia</taxon>
        <taxon>Bacteroidales</taxon>
        <taxon>Rikenellaceae</taxon>
        <taxon>Mucinivorans</taxon>
    </lineage>
</organism>
<comment type="function">
    <text evidence="7">Catalyzes the 2'-O methylation of guanosine at position 18 in tRNA.</text>
</comment>
<feature type="binding site" evidence="7">
    <location>
        <position position="163"/>
    </location>
    <ligand>
        <name>S-adenosyl-L-methionine</name>
        <dbReference type="ChEBI" id="CHEBI:59789"/>
    </ligand>
</feature>
<dbReference type="Pfam" id="PF00588">
    <property type="entry name" value="SpoU_methylase"/>
    <property type="match status" value="1"/>
</dbReference>
<dbReference type="eggNOG" id="COG0566">
    <property type="taxonomic scope" value="Bacteria"/>
</dbReference>
<evidence type="ECO:0000256" key="1">
    <source>
        <dbReference type="ARBA" id="ARBA00022555"/>
    </source>
</evidence>
<keyword evidence="6 7" id="KW-0694">RNA-binding</keyword>
<dbReference type="InterPro" id="IPR033671">
    <property type="entry name" value="TrmH"/>
</dbReference>
<evidence type="ECO:0000259" key="8">
    <source>
        <dbReference type="Pfam" id="PF00588"/>
    </source>
</evidence>
<dbReference type="CDD" id="cd18092">
    <property type="entry name" value="SpoU-like_TrmH"/>
    <property type="match status" value="1"/>
</dbReference>
<protein>
    <recommendedName>
        <fullName evidence="7">tRNA (guanosine(18)-2'-O)-methyltransferase</fullName>
        <ecNumber evidence="7">2.1.1.34</ecNumber>
    </recommendedName>
    <alternativeName>
        <fullName evidence="7">tRNA [Gm18] methyltransferase</fullName>
    </alternativeName>
</protein>
<dbReference type="PANTHER" id="PTHR43453">
    <property type="entry name" value="RRNA METHYLASE-LIKE"/>
    <property type="match status" value="1"/>
</dbReference>
<evidence type="ECO:0000256" key="6">
    <source>
        <dbReference type="ARBA" id="ARBA00022884"/>
    </source>
</evidence>
<dbReference type="HOGENOM" id="CLU_021322_4_1_10"/>
<gene>
    <name evidence="7" type="primary">trmH</name>
    <name evidence="9" type="ORF">BN938_2140</name>
</gene>
<evidence type="ECO:0000256" key="3">
    <source>
        <dbReference type="ARBA" id="ARBA00022679"/>
    </source>
</evidence>
<dbReference type="HAMAP" id="MF_02060">
    <property type="entry name" value="tRNA_methyltr_TrmH"/>
    <property type="match status" value="1"/>
</dbReference>
<dbReference type="Proteomes" id="UP000027616">
    <property type="component" value="Chromosome I"/>
</dbReference>
<keyword evidence="4 7" id="KW-0949">S-adenosyl-L-methionine</keyword>
<dbReference type="InterPro" id="IPR029028">
    <property type="entry name" value="Alpha/beta_knot_MTases"/>
</dbReference>
<dbReference type="PANTHER" id="PTHR43453:SF1">
    <property type="entry name" value="TRNA_RRNA METHYLTRANSFERASE SPOU TYPE DOMAIN-CONTAINING PROTEIN"/>
    <property type="match status" value="1"/>
</dbReference>
<evidence type="ECO:0000256" key="4">
    <source>
        <dbReference type="ARBA" id="ARBA00022691"/>
    </source>
</evidence>
<evidence type="ECO:0000256" key="7">
    <source>
        <dbReference type="HAMAP-Rule" id="MF_02060"/>
    </source>
</evidence>
<dbReference type="AlphaFoldDB" id="A0A060RDH1"/>
<comment type="catalytic activity">
    <reaction evidence="7">
        <text>guanosine(18) in tRNA + S-adenosyl-L-methionine = 2'-O-methylguanosine(18) in tRNA + S-adenosyl-L-homocysteine + H(+)</text>
        <dbReference type="Rhea" id="RHEA:20077"/>
        <dbReference type="Rhea" id="RHEA-COMP:10190"/>
        <dbReference type="Rhea" id="RHEA-COMP:10192"/>
        <dbReference type="ChEBI" id="CHEBI:15378"/>
        <dbReference type="ChEBI" id="CHEBI:57856"/>
        <dbReference type="ChEBI" id="CHEBI:59789"/>
        <dbReference type="ChEBI" id="CHEBI:74269"/>
        <dbReference type="ChEBI" id="CHEBI:74445"/>
        <dbReference type="EC" id="2.1.1.34"/>
    </reaction>
</comment>
<dbReference type="GO" id="GO:0002938">
    <property type="term" value="P:tRNA guanine ribose methylation"/>
    <property type="evidence" value="ECO:0007669"/>
    <property type="project" value="UniProtKB-UniRule"/>
</dbReference>
<dbReference type="KEGG" id="rbc:BN938_2140"/>
<keyword evidence="2 7" id="KW-0489">Methyltransferase</keyword>
<keyword evidence="5 7" id="KW-0819">tRNA processing</keyword>
<feature type="binding site" evidence="7">
    <location>
        <position position="154"/>
    </location>
    <ligand>
        <name>S-adenosyl-L-methionine</name>
        <dbReference type="ChEBI" id="CHEBI:59789"/>
    </ligand>
</feature>